<reference evidence="1 2" key="1">
    <citation type="submission" date="2021-01" db="EMBL/GenBank/DDBJ databases">
        <title>Sequencing the genomes of 1000 actinobacteria strains.</title>
        <authorList>
            <person name="Klenk H.-P."/>
        </authorList>
    </citation>
    <scope>NUCLEOTIDE SEQUENCE [LARGE SCALE GENOMIC DNA]</scope>
    <source>
        <strain evidence="1 2">DSM 46000</strain>
    </source>
</reference>
<evidence type="ECO:0000313" key="2">
    <source>
        <dbReference type="Proteomes" id="UP000698059"/>
    </source>
</evidence>
<dbReference type="EMBL" id="JAFBBO010000001">
    <property type="protein sequence ID" value="MBM7478961.1"/>
    <property type="molecule type" value="Genomic_DNA"/>
</dbReference>
<accession>A0ABS2LEW7</accession>
<keyword evidence="2" id="KW-1185">Reference proteome</keyword>
<protein>
    <submittedName>
        <fullName evidence="1">Uncharacterized protein</fullName>
    </submittedName>
</protein>
<name>A0ABS2LEW7_9CELL</name>
<dbReference type="Proteomes" id="UP000698059">
    <property type="component" value="Unassembled WGS sequence"/>
</dbReference>
<sequence length="112" mass="11821">MTSPISSLVVRRSDMRSLRPAPRGGALQGWVRKPLAPYRELCARSVPASQPAVPPPAVPADLLDANSAGAALGYPAAIVRHWATQAPARLPAFVLIDGAPYFTRAALGEVVR</sequence>
<organism evidence="1 2">
    <name type="scientific">Oerskovia jenensis</name>
    <dbReference type="NCBI Taxonomy" id="162169"/>
    <lineage>
        <taxon>Bacteria</taxon>
        <taxon>Bacillati</taxon>
        <taxon>Actinomycetota</taxon>
        <taxon>Actinomycetes</taxon>
        <taxon>Micrococcales</taxon>
        <taxon>Cellulomonadaceae</taxon>
        <taxon>Oerskovia</taxon>
    </lineage>
</organism>
<gene>
    <name evidence="1" type="ORF">JOD49_001881</name>
</gene>
<proteinExistence type="predicted"/>
<comment type="caution">
    <text evidence="1">The sequence shown here is derived from an EMBL/GenBank/DDBJ whole genome shotgun (WGS) entry which is preliminary data.</text>
</comment>
<evidence type="ECO:0000313" key="1">
    <source>
        <dbReference type="EMBL" id="MBM7478961.1"/>
    </source>
</evidence>